<reference evidence="10" key="3">
    <citation type="submission" date="2005-04" db="EMBL/GenBank/DDBJ databases">
        <title>Expressed genes in Ciona intestinalis.</title>
        <authorList>
            <person name="Satou Y."/>
        </authorList>
    </citation>
    <scope>NUCLEOTIDE SEQUENCE</scope>
</reference>
<dbReference type="Gene3D" id="3.30.450.20">
    <property type="entry name" value="PAS domain"/>
    <property type="match status" value="2"/>
</dbReference>
<dbReference type="InterPro" id="IPR013767">
    <property type="entry name" value="PAS_fold"/>
</dbReference>
<dbReference type="InterPro" id="IPR035965">
    <property type="entry name" value="PAS-like_dom_sf"/>
</dbReference>
<feature type="domain" description="BHLH" evidence="9">
    <location>
        <begin position="18"/>
        <end position="71"/>
    </location>
</feature>
<feature type="region of interest" description="Disordered" evidence="7">
    <location>
        <begin position="1"/>
        <end position="26"/>
    </location>
</feature>
<dbReference type="GO" id="GO:0005737">
    <property type="term" value="C:cytoplasm"/>
    <property type="evidence" value="ECO:0007669"/>
    <property type="project" value="InterPro"/>
</dbReference>
<feature type="domain" description="PAS" evidence="8">
    <location>
        <begin position="90"/>
        <end position="163"/>
    </location>
</feature>
<dbReference type="SMART" id="SM00086">
    <property type="entry name" value="PAC"/>
    <property type="match status" value="1"/>
</dbReference>
<evidence type="ECO:0000256" key="5">
    <source>
        <dbReference type="ARBA" id="ARBA00023163"/>
    </source>
</evidence>
<dbReference type="FunFam" id="4.10.280.10:FF:000011">
    <property type="entry name" value="Aryl hydrocarbon receptor nuclear translocator 2"/>
    <property type="match status" value="1"/>
</dbReference>
<dbReference type="CDD" id="cd18947">
    <property type="entry name" value="bHLH-PAS_ARNT"/>
    <property type="match status" value="1"/>
</dbReference>
<reference evidence="10" key="1">
    <citation type="journal article" date="2003" name="Dev. Genes Evol.">
        <title>Genomewide surveys of developmentally relevant genes in Ciona intestinalis.</title>
        <authorList>
            <person name="Satou Y."/>
            <person name="Satoh N."/>
        </authorList>
    </citation>
    <scope>NUCLEOTIDE SEQUENCE</scope>
</reference>
<dbReference type="InterPro" id="IPR011598">
    <property type="entry name" value="bHLH_dom"/>
</dbReference>
<protein>
    <submittedName>
        <fullName evidence="10">Transcription factor protein</fullName>
    </submittedName>
</protein>
<comment type="subcellular location">
    <subcellularLocation>
        <location evidence="1">Nucleus</location>
    </subcellularLocation>
</comment>
<sequence>MDSDKGLDDMSQKEKEKFARENHSEIERRRRNKMTAYITELSDMVPTCSALARKPDKLTILRMAVSHMKQLRGAMGGGVENNYKPSFLTDQELKHLVLEAADGFLFVTACDSSQVVYVSDTVTAVLNQAHSDWNNHLLYDLVHPDDVEKVKEQLCISDTQNTGRILDLKTGTVKKEGQQSSVRMCMGSRRAFICRMRCGKSQINHMSSARHFRGMNTLGSPDDTKNRYAVTHVTGFIRSWPPAGFGADGQGDNMDDVTMGGGGGGAGNYCLVAVARLQMTSHPTFNEVNSNQEDTEFVSRHGCDGTFTFVDLRVSNVLGYQPQDLLMKLPSEFYHPDDVEHMKESFKQVIVMKGQVISMMYRFRAQSGDYIWLRTSSFAFQNPYNNEIEYVVSTNTSIKQPTTEHQIEAMPEQKMIYNQPEPVPEVTQHHAQPYAIQEPSSVEMNYSPQNFSASSQQAWSHAPVATSQAEFHQQPVPERFPANIGQVSVPYTGSPYENPTVPMYGTNPPLQAGREPYTQESMIPMVDPTNAAYAHNEYNIPMFPPFSAP</sequence>
<dbReference type="SMART" id="SM00353">
    <property type="entry name" value="HLH"/>
    <property type="match status" value="1"/>
</dbReference>
<dbReference type="GO" id="GO:0005667">
    <property type="term" value="C:transcription regulator complex"/>
    <property type="evidence" value="ECO:0007669"/>
    <property type="project" value="InterPro"/>
</dbReference>
<dbReference type="GO" id="GO:0005634">
    <property type="term" value="C:nucleus"/>
    <property type="evidence" value="ECO:0007669"/>
    <property type="project" value="UniProtKB-SubCell"/>
</dbReference>
<proteinExistence type="evidence at transcript level"/>
<dbReference type="Gene3D" id="4.10.280.10">
    <property type="entry name" value="Helix-loop-helix DNA-binding domain"/>
    <property type="match status" value="1"/>
</dbReference>
<accession>A0A1W2VNR7</accession>
<keyword evidence="5" id="KW-0804">Transcription</keyword>
<dbReference type="InterPro" id="IPR001067">
    <property type="entry name" value="Nuc_translocat"/>
</dbReference>
<dbReference type="InterPro" id="IPR000014">
    <property type="entry name" value="PAS"/>
</dbReference>
<dbReference type="SUPFAM" id="SSF55785">
    <property type="entry name" value="PYP-like sensor domain (PAS domain)"/>
    <property type="match status" value="2"/>
</dbReference>
<dbReference type="PROSITE" id="PS50112">
    <property type="entry name" value="PAS"/>
    <property type="match status" value="2"/>
</dbReference>
<dbReference type="PRINTS" id="PR00785">
    <property type="entry name" value="NCTRNSLOCATR"/>
</dbReference>
<evidence type="ECO:0000256" key="2">
    <source>
        <dbReference type="ARBA" id="ARBA00022737"/>
    </source>
</evidence>
<keyword evidence="2" id="KW-0677">Repeat</keyword>
<dbReference type="InterPro" id="IPR001610">
    <property type="entry name" value="PAC"/>
</dbReference>
<keyword evidence="6" id="KW-0539">Nucleus</keyword>
<feature type="domain" description="PAS" evidence="8">
    <location>
        <begin position="304"/>
        <end position="353"/>
    </location>
</feature>
<accession>Q4H3W4</accession>
<dbReference type="InterPro" id="IPR050933">
    <property type="entry name" value="Circadian_TF"/>
</dbReference>
<dbReference type="SUPFAM" id="SSF47459">
    <property type="entry name" value="HLH, helix-loop-helix DNA-binding domain"/>
    <property type="match status" value="1"/>
</dbReference>
<evidence type="ECO:0000256" key="3">
    <source>
        <dbReference type="ARBA" id="ARBA00023015"/>
    </source>
</evidence>
<dbReference type="EMBL" id="AB210308">
    <property type="protein sequence ID" value="BAE06313.1"/>
    <property type="molecule type" value="mRNA"/>
</dbReference>
<dbReference type="Pfam" id="PF14598">
    <property type="entry name" value="PAS_11"/>
    <property type="match status" value="1"/>
</dbReference>
<evidence type="ECO:0000259" key="8">
    <source>
        <dbReference type="PROSITE" id="PS50112"/>
    </source>
</evidence>
<evidence type="ECO:0000256" key="6">
    <source>
        <dbReference type="ARBA" id="ARBA00023242"/>
    </source>
</evidence>
<dbReference type="AlphaFoldDB" id="Q4H3W4"/>
<evidence type="ECO:0000256" key="1">
    <source>
        <dbReference type="ARBA" id="ARBA00004123"/>
    </source>
</evidence>
<evidence type="ECO:0000256" key="4">
    <source>
        <dbReference type="ARBA" id="ARBA00023125"/>
    </source>
</evidence>
<dbReference type="PANTHER" id="PTHR23042">
    <property type="entry name" value="CIRCADIAN PROTEIN CLOCK/ARNT/BMAL/PAS"/>
    <property type="match status" value="1"/>
</dbReference>
<keyword evidence="3" id="KW-0805">Transcription regulation</keyword>
<name>Q4H3W4_CIOIN</name>
<dbReference type="GO" id="GO:0003700">
    <property type="term" value="F:DNA-binding transcription factor activity"/>
    <property type="evidence" value="ECO:0007669"/>
    <property type="project" value="InterPro"/>
</dbReference>
<dbReference type="GO" id="GO:0003677">
    <property type="term" value="F:DNA binding"/>
    <property type="evidence" value="ECO:0007669"/>
    <property type="project" value="UniProtKB-KW"/>
</dbReference>
<evidence type="ECO:0000256" key="7">
    <source>
        <dbReference type="SAM" id="MobiDB-lite"/>
    </source>
</evidence>
<dbReference type="GO" id="GO:0046983">
    <property type="term" value="F:protein dimerization activity"/>
    <property type="evidence" value="ECO:0007669"/>
    <property type="project" value="InterPro"/>
</dbReference>
<dbReference type="OrthoDB" id="71302at2759"/>
<dbReference type="PROSITE" id="PS50888">
    <property type="entry name" value="BHLH"/>
    <property type="match status" value="1"/>
</dbReference>
<dbReference type="Pfam" id="PF00010">
    <property type="entry name" value="HLH"/>
    <property type="match status" value="1"/>
</dbReference>
<keyword evidence="4" id="KW-0238">DNA-binding</keyword>
<dbReference type="CDD" id="cd00130">
    <property type="entry name" value="PAS"/>
    <property type="match status" value="2"/>
</dbReference>
<organism evidence="10">
    <name type="scientific">Ciona intestinalis</name>
    <name type="common">Transparent sea squirt</name>
    <name type="synonym">Ascidia intestinalis</name>
    <dbReference type="NCBI Taxonomy" id="7719"/>
    <lineage>
        <taxon>Eukaryota</taxon>
        <taxon>Metazoa</taxon>
        <taxon>Chordata</taxon>
        <taxon>Tunicata</taxon>
        <taxon>Ascidiacea</taxon>
        <taxon>Phlebobranchia</taxon>
        <taxon>Cionidae</taxon>
        <taxon>Ciona</taxon>
    </lineage>
</organism>
<dbReference type="SMART" id="SM00091">
    <property type="entry name" value="PAS"/>
    <property type="match status" value="2"/>
</dbReference>
<evidence type="ECO:0000313" key="10">
    <source>
        <dbReference type="EMBL" id="BAE06313.1"/>
    </source>
</evidence>
<dbReference type="InterPro" id="IPR036638">
    <property type="entry name" value="HLH_DNA-bd_sf"/>
</dbReference>
<gene>
    <name evidence="10" type="primary">Ci-ARNT</name>
</gene>
<reference evidence="10" key="2">
    <citation type="journal article" date="2004" name="Development">
        <title>Gene expression profiles of transcription factors and signaling molecules in the ascidian embryo: towards a comprehensive understanding of gene networks.</title>
        <authorList>
            <person name="Imai K.S."/>
            <person name="Hino K."/>
            <person name="Yagi K."/>
            <person name="Satoh N."/>
            <person name="Satou Y."/>
        </authorList>
    </citation>
    <scope>NUCLEOTIDE SEQUENCE</scope>
</reference>
<dbReference type="NCBIfam" id="TIGR00229">
    <property type="entry name" value="sensory_box"/>
    <property type="match status" value="1"/>
</dbReference>
<dbReference type="KEGG" id="cin:778541"/>
<dbReference type="Pfam" id="PF00989">
    <property type="entry name" value="PAS"/>
    <property type="match status" value="1"/>
</dbReference>
<evidence type="ECO:0000259" key="9">
    <source>
        <dbReference type="PROSITE" id="PS50888"/>
    </source>
</evidence>